<evidence type="ECO:0000313" key="1">
    <source>
        <dbReference type="EMBL" id="KKL54355.1"/>
    </source>
</evidence>
<sequence length="70" mass="8224">MWPFKRKAKTIDVETLAEGLHGASLDAYSYPAGGARRNCCRYDWDDYRRKVARELLERYDILPNKKESTK</sequence>
<name>A0A0F9FAM3_9ZZZZ</name>
<gene>
    <name evidence="1" type="ORF">LCGC14_2266220</name>
</gene>
<protein>
    <submittedName>
        <fullName evidence="1">Uncharacterized protein</fullName>
    </submittedName>
</protein>
<organism evidence="1">
    <name type="scientific">marine sediment metagenome</name>
    <dbReference type="NCBI Taxonomy" id="412755"/>
    <lineage>
        <taxon>unclassified sequences</taxon>
        <taxon>metagenomes</taxon>
        <taxon>ecological metagenomes</taxon>
    </lineage>
</organism>
<proteinExistence type="predicted"/>
<reference evidence="1" key="1">
    <citation type="journal article" date="2015" name="Nature">
        <title>Complex archaea that bridge the gap between prokaryotes and eukaryotes.</title>
        <authorList>
            <person name="Spang A."/>
            <person name="Saw J.H."/>
            <person name="Jorgensen S.L."/>
            <person name="Zaremba-Niedzwiedzka K."/>
            <person name="Martijn J."/>
            <person name="Lind A.E."/>
            <person name="van Eijk R."/>
            <person name="Schleper C."/>
            <person name="Guy L."/>
            <person name="Ettema T.J."/>
        </authorList>
    </citation>
    <scope>NUCLEOTIDE SEQUENCE</scope>
</reference>
<dbReference type="EMBL" id="LAZR01031229">
    <property type="protein sequence ID" value="KKL54355.1"/>
    <property type="molecule type" value="Genomic_DNA"/>
</dbReference>
<comment type="caution">
    <text evidence="1">The sequence shown here is derived from an EMBL/GenBank/DDBJ whole genome shotgun (WGS) entry which is preliminary data.</text>
</comment>
<accession>A0A0F9FAM3</accession>
<dbReference type="AlphaFoldDB" id="A0A0F9FAM3"/>